<dbReference type="EMBL" id="MU864929">
    <property type="protein sequence ID" value="KAK4466934.1"/>
    <property type="molecule type" value="Genomic_DNA"/>
</dbReference>
<feature type="transmembrane region" description="Helical" evidence="1">
    <location>
        <begin position="7"/>
        <end position="28"/>
    </location>
</feature>
<gene>
    <name evidence="2" type="ORF">QBC42DRAFT_258355</name>
</gene>
<accession>A0AAV9I4L1</accession>
<evidence type="ECO:0000313" key="2">
    <source>
        <dbReference type="EMBL" id="KAK4466934.1"/>
    </source>
</evidence>
<keyword evidence="1" id="KW-0472">Membrane</keyword>
<protein>
    <submittedName>
        <fullName evidence="2">Uncharacterized protein</fullName>
    </submittedName>
</protein>
<keyword evidence="1" id="KW-0812">Transmembrane</keyword>
<dbReference type="Proteomes" id="UP001321749">
    <property type="component" value="Unassembled WGS sequence"/>
</dbReference>
<reference evidence="2" key="1">
    <citation type="journal article" date="2023" name="Mol. Phylogenet. Evol.">
        <title>Genome-scale phylogeny and comparative genomics of the fungal order Sordariales.</title>
        <authorList>
            <person name="Hensen N."/>
            <person name="Bonometti L."/>
            <person name="Westerberg I."/>
            <person name="Brannstrom I.O."/>
            <person name="Guillou S."/>
            <person name="Cros-Aarteil S."/>
            <person name="Calhoun S."/>
            <person name="Haridas S."/>
            <person name="Kuo A."/>
            <person name="Mondo S."/>
            <person name="Pangilinan J."/>
            <person name="Riley R."/>
            <person name="LaButti K."/>
            <person name="Andreopoulos B."/>
            <person name="Lipzen A."/>
            <person name="Chen C."/>
            <person name="Yan M."/>
            <person name="Daum C."/>
            <person name="Ng V."/>
            <person name="Clum A."/>
            <person name="Steindorff A."/>
            <person name="Ohm R.A."/>
            <person name="Martin F."/>
            <person name="Silar P."/>
            <person name="Natvig D.O."/>
            <person name="Lalanne C."/>
            <person name="Gautier V."/>
            <person name="Ament-Velasquez S.L."/>
            <person name="Kruys A."/>
            <person name="Hutchinson M.I."/>
            <person name="Powell A.J."/>
            <person name="Barry K."/>
            <person name="Miller A.N."/>
            <person name="Grigoriev I.V."/>
            <person name="Debuchy R."/>
            <person name="Gladieux P."/>
            <person name="Hiltunen Thoren M."/>
            <person name="Johannesson H."/>
        </authorList>
    </citation>
    <scope>NUCLEOTIDE SEQUENCE</scope>
    <source>
        <strain evidence="2">PSN324</strain>
    </source>
</reference>
<keyword evidence="1" id="KW-1133">Transmembrane helix</keyword>
<organism evidence="2 3">
    <name type="scientific">Cladorrhinum samala</name>
    <dbReference type="NCBI Taxonomy" id="585594"/>
    <lineage>
        <taxon>Eukaryota</taxon>
        <taxon>Fungi</taxon>
        <taxon>Dikarya</taxon>
        <taxon>Ascomycota</taxon>
        <taxon>Pezizomycotina</taxon>
        <taxon>Sordariomycetes</taxon>
        <taxon>Sordariomycetidae</taxon>
        <taxon>Sordariales</taxon>
        <taxon>Podosporaceae</taxon>
        <taxon>Cladorrhinum</taxon>
    </lineage>
</organism>
<dbReference type="AlphaFoldDB" id="A0AAV9I4L1"/>
<evidence type="ECO:0000256" key="1">
    <source>
        <dbReference type="SAM" id="Phobius"/>
    </source>
</evidence>
<name>A0AAV9I4L1_9PEZI</name>
<reference evidence="2" key="2">
    <citation type="submission" date="2023-06" db="EMBL/GenBank/DDBJ databases">
        <authorList>
            <consortium name="Lawrence Berkeley National Laboratory"/>
            <person name="Mondo S.J."/>
            <person name="Hensen N."/>
            <person name="Bonometti L."/>
            <person name="Westerberg I."/>
            <person name="Brannstrom I.O."/>
            <person name="Guillou S."/>
            <person name="Cros-Aarteil S."/>
            <person name="Calhoun S."/>
            <person name="Haridas S."/>
            <person name="Kuo A."/>
            <person name="Pangilinan J."/>
            <person name="Riley R."/>
            <person name="Labutti K."/>
            <person name="Andreopoulos B."/>
            <person name="Lipzen A."/>
            <person name="Chen C."/>
            <person name="Yanf M."/>
            <person name="Daum C."/>
            <person name="Ng V."/>
            <person name="Clum A."/>
            <person name="Steindorff A."/>
            <person name="Ohm R."/>
            <person name="Martin F."/>
            <person name="Silar P."/>
            <person name="Natvig D."/>
            <person name="Lalanne C."/>
            <person name="Gautier V."/>
            <person name="Ament-Velasquez S.L."/>
            <person name="Kruys A."/>
            <person name="Hutchinson M.I."/>
            <person name="Powell A.J."/>
            <person name="Barry K."/>
            <person name="Miller A.N."/>
            <person name="Grigoriev I.V."/>
            <person name="Debuchy R."/>
            <person name="Gladieux P."/>
            <person name="Thoren M.H."/>
            <person name="Johannesson H."/>
        </authorList>
    </citation>
    <scope>NUCLEOTIDE SEQUENCE</scope>
    <source>
        <strain evidence="2">PSN324</strain>
    </source>
</reference>
<proteinExistence type="predicted"/>
<evidence type="ECO:0000313" key="3">
    <source>
        <dbReference type="Proteomes" id="UP001321749"/>
    </source>
</evidence>
<sequence length="75" mass="8752">MRKLRNFFNFFFGDFFYFSLLGTGVLESKCWVFTLGSCKILWVINGYMVVFGYAIIFVVKLTKDIPLLLNVFSSK</sequence>
<feature type="transmembrane region" description="Helical" evidence="1">
    <location>
        <begin position="40"/>
        <end position="59"/>
    </location>
</feature>
<keyword evidence="3" id="KW-1185">Reference proteome</keyword>
<comment type="caution">
    <text evidence="2">The sequence shown here is derived from an EMBL/GenBank/DDBJ whole genome shotgun (WGS) entry which is preliminary data.</text>
</comment>